<dbReference type="SUPFAM" id="SSF56436">
    <property type="entry name" value="C-type lectin-like"/>
    <property type="match status" value="1"/>
</dbReference>
<feature type="domain" description="Protein kinase" evidence="6">
    <location>
        <begin position="122"/>
        <end position="399"/>
    </location>
</feature>
<organism evidence="7">
    <name type="scientific">hydrothermal vent metagenome</name>
    <dbReference type="NCBI Taxonomy" id="652676"/>
    <lineage>
        <taxon>unclassified sequences</taxon>
        <taxon>metagenomes</taxon>
        <taxon>ecological metagenomes</taxon>
    </lineage>
</organism>
<dbReference type="GO" id="GO:0005524">
    <property type="term" value="F:ATP binding"/>
    <property type="evidence" value="ECO:0007669"/>
    <property type="project" value="UniProtKB-KW"/>
</dbReference>
<feature type="compositionally biased region" description="Polar residues" evidence="5">
    <location>
        <begin position="83"/>
        <end position="92"/>
    </location>
</feature>
<dbReference type="Gene3D" id="1.10.510.10">
    <property type="entry name" value="Transferase(Phosphotransferase) domain 1"/>
    <property type="match status" value="1"/>
</dbReference>
<dbReference type="PROSITE" id="PS50011">
    <property type="entry name" value="PROTEIN_KINASE_DOM"/>
    <property type="match status" value="1"/>
</dbReference>
<evidence type="ECO:0000256" key="1">
    <source>
        <dbReference type="ARBA" id="ARBA00022679"/>
    </source>
</evidence>
<feature type="compositionally biased region" description="Basic and acidic residues" evidence="5">
    <location>
        <begin position="1"/>
        <end position="12"/>
    </location>
</feature>
<keyword evidence="7" id="KW-0723">Serine/threonine-protein kinase</keyword>
<evidence type="ECO:0000256" key="3">
    <source>
        <dbReference type="ARBA" id="ARBA00022777"/>
    </source>
</evidence>
<name>A0A3B0ZIY5_9ZZZZ</name>
<keyword evidence="3 7" id="KW-0418">Kinase</keyword>
<dbReference type="Pfam" id="PF00069">
    <property type="entry name" value="Pkinase"/>
    <property type="match status" value="1"/>
</dbReference>
<dbReference type="Gene3D" id="3.30.200.20">
    <property type="entry name" value="Phosphorylase Kinase, domain 1"/>
    <property type="match status" value="1"/>
</dbReference>
<dbReference type="InterPro" id="IPR016187">
    <property type="entry name" value="CTDL_fold"/>
</dbReference>
<dbReference type="PANTHER" id="PTHR43289:SF6">
    <property type="entry name" value="SERINE_THREONINE-PROTEIN KINASE NEKL-3"/>
    <property type="match status" value="1"/>
</dbReference>
<dbReference type="Gene3D" id="3.90.1580.10">
    <property type="entry name" value="paralog of FGE (formylglycine-generating enzyme)"/>
    <property type="match status" value="1"/>
</dbReference>
<dbReference type="CDD" id="cd14014">
    <property type="entry name" value="STKc_PknB_like"/>
    <property type="match status" value="1"/>
</dbReference>
<accession>A0A3B0ZIY5</accession>
<dbReference type="PANTHER" id="PTHR43289">
    <property type="entry name" value="MITOGEN-ACTIVATED PROTEIN KINASE KINASE KINASE 20-RELATED"/>
    <property type="match status" value="1"/>
</dbReference>
<evidence type="ECO:0000256" key="4">
    <source>
        <dbReference type="ARBA" id="ARBA00022840"/>
    </source>
</evidence>
<dbReference type="InterPro" id="IPR017441">
    <property type="entry name" value="Protein_kinase_ATP_BS"/>
</dbReference>
<dbReference type="GO" id="GO:0004674">
    <property type="term" value="F:protein serine/threonine kinase activity"/>
    <property type="evidence" value="ECO:0007669"/>
    <property type="project" value="UniProtKB-KW"/>
</dbReference>
<evidence type="ECO:0000259" key="6">
    <source>
        <dbReference type="PROSITE" id="PS50011"/>
    </source>
</evidence>
<protein>
    <submittedName>
        <fullName evidence="7">Serine/threonine protein kinase</fullName>
    </submittedName>
</protein>
<dbReference type="PROSITE" id="PS00108">
    <property type="entry name" value="PROTEIN_KINASE_ST"/>
    <property type="match status" value="1"/>
</dbReference>
<dbReference type="InterPro" id="IPR008271">
    <property type="entry name" value="Ser/Thr_kinase_AS"/>
</dbReference>
<sequence length="881" mass="99158">MTDSDNNKEKGKSPQISNQSGEQDKTRIYQKAAQSDKTRISQRPTTPVDKPEPSNKQPSQAASDVTRFQPPAKKPTHLRSSHQDNSNNANDKTQFRAPSSHRPPASEKPQPTSEKQILKGRFELESILGTGGMGVVYKARDRLKVEAQDRDPYVAIKVLSEEFKTHPEAFIALQRESRKAQRIAHPSTVKVYDFDRDGDIVFMTMEYMVGKPLDQMVRQYHATGLPRDDAWVILSGICSALAHAHHEKIVHSDFKPGNVFITNSGMAKIFDFGIARAVAKIDRHADTPQDQTVFDPGGLGALTPAYASLEMLQGKTPDVRDDIYALGCVVYEIFTGEHPFDRIPADEAYKKKLKPRRITDISKPQWKAIEASLAFKREDRIESVDEFYRLLTTKKKPKLLLTALLLASMGGAFFAYTQFINTTLPEAAPSVDLNEFEFKIRYQLSQEKIESLLIKPSFSSEWESSIWSELRGLNEMLKGVPDTWYSSTRGKIYQLYVQKITQMMSAGKYSRTKTLIGNGYRYTDDSTLLDNEAIKLTSAIQLKAKKELAKERERQRLAETKRQSSIKQETRSTAKKRDAGLFNIALTNVNRQLKCVAKLNMRDFNIAITKLRTLDNGRYKKLEPELTTNLAQCISAIGRNNPEHALDARRYALRIFQNNTAIMAVMIKERDACDISIAGLGSNGDRAACRDKLTSGGEGPTLVVIPGSGRLKPFAIGKYEVSYTDIAAFCKITDQCDLNKSSNQSYPVTTFDISIVKRYLKWLSKQTQRTYRLPTKREWVYAAKSSNYRLDPNRNCHLSTRGIKKGGELVRTTIGRQNSWGMVNYAGNVQEWVYHTGKKLVAVGGSHNTSMERCTATATVEHSGKADKQTGFRVARELVDI</sequence>
<dbReference type="InterPro" id="IPR011009">
    <property type="entry name" value="Kinase-like_dom_sf"/>
</dbReference>
<keyword evidence="1" id="KW-0808">Transferase</keyword>
<dbReference type="SUPFAM" id="SSF56112">
    <property type="entry name" value="Protein kinase-like (PK-like)"/>
    <property type="match status" value="1"/>
</dbReference>
<evidence type="ECO:0000256" key="2">
    <source>
        <dbReference type="ARBA" id="ARBA00022741"/>
    </source>
</evidence>
<dbReference type="InterPro" id="IPR005532">
    <property type="entry name" value="SUMF_dom"/>
</dbReference>
<proteinExistence type="predicted"/>
<evidence type="ECO:0000313" key="7">
    <source>
        <dbReference type="EMBL" id="VAW89040.1"/>
    </source>
</evidence>
<dbReference type="PROSITE" id="PS00107">
    <property type="entry name" value="PROTEIN_KINASE_ATP"/>
    <property type="match status" value="1"/>
</dbReference>
<keyword evidence="2" id="KW-0547">Nucleotide-binding</keyword>
<dbReference type="InterPro" id="IPR042095">
    <property type="entry name" value="SUMF_sf"/>
</dbReference>
<dbReference type="Pfam" id="PF03781">
    <property type="entry name" value="FGE-sulfatase"/>
    <property type="match status" value="1"/>
</dbReference>
<feature type="region of interest" description="Disordered" evidence="5">
    <location>
        <begin position="1"/>
        <end position="114"/>
    </location>
</feature>
<evidence type="ECO:0000256" key="5">
    <source>
        <dbReference type="SAM" id="MobiDB-lite"/>
    </source>
</evidence>
<keyword evidence="4" id="KW-0067">ATP-binding</keyword>
<dbReference type="AlphaFoldDB" id="A0A3B0ZIY5"/>
<feature type="compositionally biased region" description="Polar residues" evidence="5">
    <location>
        <begin position="54"/>
        <end position="63"/>
    </location>
</feature>
<dbReference type="InterPro" id="IPR000719">
    <property type="entry name" value="Prot_kinase_dom"/>
</dbReference>
<gene>
    <name evidence="7" type="ORF">MNBD_GAMMA17-1825</name>
</gene>
<reference evidence="7" key="1">
    <citation type="submission" date="2018-06" db="EMBL/GenBank/DDBJ databases">
        <authorList>
            <person name="Zhirakovskaya E."/>
        </authorList>
    </citation>
    <scope>NUCLEOTIDE SEQUENCE</scope>
</reference>
<feature type="region of interest" description="Disordered" evidence="5">
    <location>
        <begin position="553"/>
        <end position="572"/>
    </location>
</feature>
<dbReference type="EMBL" id="UOFQ01000119">
    <property type="protein sequence ID" value="VAW89040.1"/>
    <property type="molecule type" value="Genomic_DNA"/>
</dbReference>